<evidence type="ECO:0000259" key="2">
    <source>
        <dbReference type="Pfam" id="PF03972"/>
    </source>
</evidence>
<dbReference type="Proteomes" id="UP001216674">
    <property type="component" value="Unassembled WGS sequence"/>
</dbReference>
<dbReference type="PANTHER" id="PTHR16943">
    <property type="entry name" value="2-METHYLCITRATE DEHYDRATASE-RELATED"/>
    <property type="match status" value="1"/>
</dbReference>
<reference evidence="4 5" key="1">
    <citation type="submission" date="2023-03" db="EMBL/GenBank/DDBJ databases">
        <title>Draft assemblies of triclosan tolerant bacteria isolated from returned activated sludge.</title>
        <authorList>
            <person name="Van Hamelsveld S."/>
        </authorList>
    </citation>
    <scope>NUCLEOTIDE SEQUENCE [LARGE SCALE GENOMIC DNA]</scope>
    <source>
        <strain evidence="4 5">GW210010_S58</strain>
    </source>
</reference>
<proteinExistence type="inferred from homology"/>
<evidence type="ECO:0000259" key="3">
    <source>
        <dbReference type="Pfam" id="PF19305"/>
    </source>
</evidence>
<feature type="domain" description="MmgE/PrpD N-terminal" evidence="2">
    <location>
        <begin position="20"/>
        <end position="261"/>
    </location>
</feature>
<keyword evidence="5" id="KW-1185">Reference proteome</keyword>
<dbReference type="Gene3D" id="1.10.4100.10">
    <property type="entry name" value="2-methylcitrate dehydratase PrpD"/>
    <property type="match status" value="1"/>
</dbReference>
<dbReference type="Pfam" id="PF03972">
    <property type="entry name" value="MmgE_PrpD_N"/>
    <property type="match status" value="1"/>
</dbReference>
<dbReference type="SUPFAM" id="SSF103378">
    <property type="entry name" value="2-methylcitrate dehydratase PrpD"/>
    <property type="match status" value="1"/>
</dbReference>
<organism evidence="4 5">
    <name type="scientific">Cupriavidus basilensis</name>
    <dbReference type="NCBI Taxonomy" id="68895"/>
    <lineage>
        <taxon>Bacteria</taxon>
        <taxon>Pseudomonadati</taxon>
        <taxon>Pseudomonadota</taxon>
        <taxon>Betaproteobacteria</taxon>
        <taxon>Burkholderiales</taxon>
        <taxon>Burkholderiaceae</taxon>
        <taxon>Cupriavidus</taxon>
    </lineage>
</organism>
<sequence length="478" mass="51580">MSEHDHSSLLPTDPNGATGKLACWLADFRLEQASAAARERAKVLTLDGIACAIVGAQLPWSQTAVEIVRKTEGKGDRTIVGWGETTSAPGAALLNGTFIQGFELDDFHPLGPLHSASLVLPALWAAAQGERRVTGRQFLEAAMAGYEVGPRVGMALHGVQMLSRGWHSGAVFGTHAAAAAVGKLLGLDASRFEDALGLAGTQSAGLMAAQYEAMCKRMHHGFSARNGMYAAMLAAGGYSGIKRVFERDYGGFLSTFGEGHNPDASQITNGLGERWEVERIVIKPYAAMGGIHSPLDALFDVDAQRKLRADEISRIEVDVAHGVYHHGWWVPQRPFTPIGAQMNIGYALAVAVLDGAALVPQFAPSRIDSDDVWALLPRIEVRHDPEFDAGGRRGNFRVRLAVTFTDGQRIEANRQASRAIETPQSSEQVAEKYRALTFGLIDPQRQAAIENMTRNLEALDDVREWLALLAAPVKSPFA</sequence>
<dbReference type="EMBL" id="JARJLM010000016">
    <property type="protein sequence ID" value="MDF3831558.1"/>
    <property type="molecule type" value="Genomic_DNA"/>
</dbReference>
<protein>
    <submittedName>
        <fullName evidence="4">MmgE/PrpD family protein</fullName>
    </submittedName>
</protein>
<evidence type="ECO:0000313" key="4">
    <source>
        <dbReference type="EMBL" id="MDF3831558.1"/>
    </source>
</evidence>
<dbReference type="Gene3D" id="3.30.1330.120">
    <property type="entry name" value="2-methylcitrate dehydratase PrpD"/>
    <property type="match status" value="1"/>
</dbReference>
<dbReference type="InterPro" id="IPR045336">
    <property type="entry name" value="MmgE_PrpD_N"/>
</dbReference>
<evidence type="ECO:0000313" key="5">
    <source>
        <dbReference type="Proteomes" id="UP001216674"/>
    </source>
</evidence>
<accession>A0ABT6AG36</accession>
<dbReference type="InterPro" id="IPR042188">
    <property type="entry name" value="MmgE/PrpD_sf_2"/>
</dbReference>
<dbReference type="RefSeq" id="WP_276263404.1">
    <property type="nucleotide sequence ID" value="NZ_JARJLM010000016.1"/>
</dbReference>
<dbReference type="Pfam" id="PF19305">
    <property type="entry name" value="MmgE_PrpD_C"/>
    <property type="match status" value="1"/>
</dbReference>
<gene>
    <name evidence="4" type="ORF">P3W85_01075</name>
</gene>
<dbReference type="InterPro" id="IPR042183">
    <property type="entry name" value="MmgE/PrpD_sf_1"/>
</dbReference>
<dbReference type="InterPro" id="IPR045337">
    <property type="entry name" value="MmgE_PrpD_C"/>
</dbReference>
<dbReference type="PANTHER" id="PTHR16943:SF8">
    <property type="entry name" value="2-METHYLCITRATE DEHYDRATASE"/>
    <property type="match status" value="1"/>
</dbReference>
<name>A0ABT6AG36_9BURK</name>
<feature type="domain" description="MmgE/PrpD C-terminal" evidence="3">
    <location>
        <begin position="285"/>
        <end position="457"/>
    </location>
</feature>
<dbReference type="InterPro" id="IPR036148">
    <property type="entry name" value="MmgE/PrpD_sf"/>
</dbReference>
<comment type="caution">
    <text evidence="4">The sequence shown here is derived from an EMBL/GenBank/DDBJ whole genome shotgun (WGS) entry which is preliminary data.</text>
</comment>
<comment type="similarity">
    <text evidence="1">Belongs to the PrpD family.</text>
</comment>
<evidence type="ECO:0000256" key="1">
    <source>
        <dbReference type="ARBA" id="ARBA00006174"/>
    </source>
</evidence>
<dbReference type="InterPro" id="IPR005656">
    <property type="entry name" value="MmgE_PrpD"/>
</dbReference>